<evidence type="ECO:0000256" key="3">
    <source>
        <dbReference type="ARBA" id="ARBA00022679"/>
    </source>
</evidence>
<dbReference type="EnsemblMetazoa" id="CapteT154080">
    <property type="protein sequence ID" value="CapteP154080"/>
    <property type="gene ID" value="CapteG154080"/>
</dbReference>
<dbReference type="EMBL" id="AMQN01010141">
    <property type="status" value="NOT_ANNOTATED_CDS"/>
    <property type="molecule type" value="Genomic_DNA"/>
</dbReference>
<dbReference type="EMBL" id="KB307129">
    <property type="protein sequence ID" value="ELT99196.1"/>
    <property type="molecule type" value="Genomic_DNA"/>
</dbReference>
<dbReference type="GO" id="GO:0004792">
    <property type="term" value="F:thiosulfate-cyanide sulfurtransferase activity"/>
    <property type="evidence" value="ECO:0007669"/>
    <property type="project" value="TreeGrafter"/>
</dbReference>
<keyword evidence="8" id="KW-1185">Reference proteome</keyword>
<dbReference type="SUPFAM" id="SSF52821">
    <property type="entry name" value="Rhodanese/Cell cycle control phosphatase"/>
    <property type="match status" value="2"/>
</dbReference>
<dbReference type="CDD" id="cd01449">
    <property type="entry name" value="TST_Repeat_2"/>
    <property type="match status" value="1"/>
</dbReference>
<evidence type="ECO:0000256" key="4">
    <source>
        <dbReference type="ARBA" id="ARBA00022737"/>
    </source>
</evidence>
<feature type="domain" description="Rhodanese" evidence="5">
    <location>
        <begin position="32"/>
        <end position="153"/>
    </location>
</feature>
<dbReference type="OrthoDB" id="270167at2759"/>
<accession>R7U681</accession>
<dbReference type="GO" id="GO:0005739">
    <property type="term" value="C:mitochondrion"/>
    <property type="evidence" value="ECO:0007669"/>
    <property type="project" value="TreeGrafter"/>
</dbReference>
<name>R7U681_CAPTE</name>
<evidence type="ECO:0000256" key="2">
    <source>
        <dbReference type="ARBA" id="ARBA00022490"/>
    </source>
</evidence>
<comment type="subcellular location">
    <subcellularLocation>
        <location evidence="1">Cytoplasm</location>
    </subcellularLocation>
</comment>
<dbReference type="PANTHER" id="PTHR11364:SF27">
    <property type="entry name" value="SULFURTRANSFERASE"/>
    <property type="match status" value="1"/>
</dbReference>
<evidence type="ECO:0000259" key="5">
    <source>
        <dbReference type="PROSITE" id="PS50206"/>
    </source>
</evidence>
<keyword evidence="2" id="KW-0963">Cytoplasm</keyword>
<dbReference type="InterPro" id="IPR036873">
    <property type="entry name" value="Rhodanese-like_dom_sf"/>
</dbReference>
<dbReference type="FunFam" id="3.40.250.10:FF:000001">
    <property type="entry name" value="Sulfurtransferase"/>
    <property type="match status" value="1"/>
</dbReference>
<dbReference type="OMA" id="EGSLTEW"/>
<sequence length="304" mass="34215">MYQQYKDNRLHQSIAMDTPLLVDVAWLRDHMADPGLRIVDCAWHMPATKRSGKEEHSKEHISGAVFFDLDECRDKNAQFGEQILPNVADFEKYVGSLGISDSDHVVLYDNNDMVGMFSAPRAWFTFQVFGHRKLSILDGGLPEWKRQGQEVTAQATDVVKATYKGKYKPEMVVSYGDVQKNLETKEKVYVDARPGPRFQGQAPEPVPGIKSGHVTDAVNIPFVKLLQSDPKLFKTKPELEEVFKTHGIDFSKPIILSCGTGLTACHVLLAARLCGFTDIPIFDGAWVEWFQRASQDQMVDVPEN</sequence>
<dbReference type="HOGENOM" id="CLU_031618_3_0_1"/>
<reference evidence="6 8" key="2">
    <citation type="journal article" date="2013" name="Nature">
        <title>Insights into bilaterian evolution from three spiralian genomes.</title>
        <authorList>
            <person name="Simakov O."/>
            <person name="Marletaz F."/>
            <person name="Cho S.J."/>
            <person name="Edsinger-Gonzales E."/>
            <person name="Havlak P."/>
            <person name="Hellsten U."/>
            <person name="Kuo D.H."/>
            <person name="Larsson T."/>
            <person name="Lv J."/>
            <person name="Arendt D."/>
            <person name="Savage R."/>
            <person name="Osoegawa K."/>
            <person name="de Jong P."/>
            <person name="Grimwood J."/>
            <person name="Chapman J.A."/>
            <person name="Shapiro H."/>
            <person name="Aerts A."/>
            <person name="Otillar R.P."/>
            <person name="Terry A.Y."/>
            <person name="Boore J.L."/>
            <person name="Grigoriev I.V."/>
            <person name="Lindberg D.R."/>
            <person name="Seaver E.C."/>
            <person name="Weisblat D.A."/>
            <person name="Putnam N.H."/>
            <person name="Rokhsar D.S."/>
        </authorList>
    </citation>
    <scope>NUCLEOTIDE SEQUENCE</scope>
    <source>
        <strain evidence="6 8">I ESC-2004</strain>
    </source>
</reference>
<dbReference type="AlphaFoldDB" id="R7U681"/>
<dbReference type="Pfam" id="PF00581">
    <property type="entry name" value="Rhodanese"/>
    <property type="match status" value="2"/>
</dbReference>
<evidence type="ECO:0000313" key="7">
    <source>
        <dbReference type="EnsemblMetazoa" id="CapteP154080"/>
    </source>
</evidence>
<keyword evidence="3" id="KW-0808">Transferase</keyword>
<dbReference type="Gene3D" id="3.40.250.10">
    <property type="entry name" value="Rhodanese-like domain"/>
    <property type="match status" value="2"/>
</dbReference>
<dbReference type="CDD" id="cd01448">
    <property type="entry name" value="TST_Repeat_1"/>
    <property type="match status" value="1"/>
</dbReference>
<evidence type="ECO:0000313" key="6">
    <source>
        <dbReference type="EMBL" id="ELT99196.1"/>
    </source>
</evidence>
<dbReference type="InterPro" id="IPR045078">
    <property type="entry name" value="TST/MPST-like"/>
</dbReference>
<dbReference type="FunFam" id="3.40.250.10:FF:000015">
    <property type="entry name" value="Sulfurtransferase"/>
    <property type="match status" value="1"/>
</dbReference>
<organism evidence="6">
    <name type="scientific">Capitella teleta</name>
    <name type="common">Polychaete worm</name>
    <dbReference type="NCBI Taxonomy" id="283909"/>
    <lineage>
        <taxon>Eukaryota</taxon>
        <taxon>Metazoa</taxon>
        <taxon>Spiralia</taxon>
        <taxon>Lophotrochozoa</taxon>
        <taxon>Annelida</taxon>
        <taxon>Polychaeta</taxon>
        <taxon>Sedentaria</taxon>
        <taxon>Scolecida</taxon>
        <taxon>Capitellidae</taxon>
        <taxon>Capitella</taxon>
    </lineage>
</organism>
<gene>
    <name evidence="6" type="ORF">CAPTEDRAFT_154080</name>
</gene>
<dbReference type="PROSITE" id="PS50206">
    <property type="entry name" value="RHODANESE_3"/>
    <property type="match status" value="2"/>
</dbReference>
<keyword evidence="4" id="KW-0677">Repeat</keyword>
<evidence type="ECO:0000256" key="1">
    <source>
        <dbReference type="ARBA" id="ARBA00004496"/>
    </source>
</evidence>
<reference evidence="7" key="3">
    <citation type="submission" date="2015-06" db="UniProtKB">
        <authorList>
            <consortium name="EnsemblMetazoa"/>
        </authorList>
    </citation>
    <scope>IDENTIFICATION</scope>
</reference>
<reference evidence="8" key="1">
    <citation type="submission" date="2012-12" db="EMBL/GenBank/DDBJ databases">
        <authorList>
            <person name="Hellsten U."/>
            <person name="Grimwood J."/>
            <person name="Chapman J.A."/>
            <person name="Shapiro H."/>
            <person name="Aerts A."/>
            <person name="Otillar R.P."/>
            <person name="Terry A.Y."/>
            <person name="Boore J.L."/>
            <person name="Simakov O."/>
            <person name="Marletaz F."/>
            <person name="Cho S.-J."/>
            <person name="Edsinger-Gonzales E."/>
            <person name="Havlak P."/>
            <person name="Kuo D.-H."/>
            <person name="Larsson T."/>
            <person name="Lv J."/>
            <person name="Arendt D."/>
            <person name="Savage R."/>
            <person name="Osoegawa K."/>
            <person name="de Jong P."/>
            <person name="Lindberg D.R."/>
            <person name="Seaver E.C."/>
            <person name="Weisblat D.A."/>
            <person name="Putnam N.H."/>
            <person name="Grigoriev I.V."/>
            <person name="Rokhsar D.S."/>
        </authorList>
    </citation>
    <scope>NUCLEOTIDE SEQUENCE</scope>
    <source>
        <strain evidence="8">I ESC-2004</strain>
    </source>
</reference>
<dbReference type="Proteomes" id="UP000014760">
    <property type="component" value="Unassembled WGS sequence"/>
</dbReference>
<protein>
    <recommendedName>
        <fullName evidence="5">Rhodanese domain-containing protein</fullName>
    </recommendedName>
</protein>
<dbReference type="InterPro" id="IPR001763">
    <property type="entry name" value="Rhodanese-like_dom"/>
</dbReference>
<dbReference type="PANTHER" id="PTHR11364">
    <property type="entry name" value="THIOSULFATE SULFERTANSFERASE"/>
    <property type="match status" value="1"/>
</dbReference>
<evidence type="ECO:0000313" key="8">
    <source>
        <dbReference type="Proteomes" id="UP000014760"/>
    </source>
</evidence>
<dbReference type="SMART" id="SM00450">
    <property type="entry name" value="RHOD"/>
    <property type="match status" value="2"/>
</dbReference>
<proteinExistence type="predicted"/>
<dbReference type="STRING" id="283909.R7U681"/>
<feature type="domain" description="Rhodanese" evidence="5">
    <location>
        <begin position="183"/>
        <end position="298"/>
    </location>
</feature>